<gene>
    <name evidence="2" type="ORF">NSCI0253_LOCUS12216</name>
</gene>
<feature type="region of interest" description="Disordered" evidence="1">
    <location>
        <begin position="222"/>
        <end position="241"/>
    </location>
</feature>
<proteinExistence type="predicted"/>
<protein>
    <submittedName>
        <fullName evidence="2">Uncharacterized protein</fullName>
    </submittedName>
</protein>
<dbReference type="AlphaFoldDB" id="A0A7S0ZZL7"/>
<organism evidence="2">
    <name type="scientific">Noctiluca scintillans</name>
    <name type="common">Sea sparkle</name>
    <name type="synonym">Red tide dinoflagellate</name>
    <dbReference type="NCBI Taxonomy" id="2966"/>
    <lineage>
        <taxon>Eukaryota</taxon>
        <taxon>Sar</taxon>
        <taxon>Alveolata</taxon>
        <taxon>Dinophyceae</taxon>
        <taxon>Noctilucales</taxon>
        <taxon>Noctilucaceae</taxon>
        <taxon>Noctiluca</taxon>
    </lineage>
</organism>
<evidence type="ECO:0000313" key="2">
    <source>
        <dbReference type="EMBL" id="CAD8837868.1"/>
    </source>
</evidence>
<reference evidence="2" key="1">
    <citation type="submission" date="2021-01" db="EMBL/GenBank/DDBJ databases">
        <authorList>
            <person name="Corre E."/>
            <person name="Pelletier E."/>
            <person name="Niang G."/>
            <person name="Scheremetjew M."/>
            <person name="Finn R."/>
            <person name="Kale V."/>
            <person name="Holt S."/>
            <person name="Cochrane G."/>
            <person name="Meng A."/>
            <person name="Brown T."/>
            <person name="Cohen L."/>
        </authorList>
    </citation>
    <scope>NUCLEOTIDE SEQUENCE</scope>
</reference>
<evidence type="ECO:0000256" key="1">
    <source>
        <dbReference type="SAM" id="MobiDB-lite"/>
    </source>
</evidence>
<dbReference type="EMBL" id="HBFQ01017530">
    <property type="protein sequence ID" value="CAD8837868.1"/>
    <property type="molecule type" value="Transcribed_RNA"/>
</dbReference>
<accession>A0A7S0ZZL7</accession>
<name>A0A7S0ZZL7_NOCSC</name>
<sequence length="249" mass="27479">MSLTGDAQARKDRQLLTLIPEEDRPVSYRFQVFLVGTGAKEFAERFVTSDTVEALKPKSAKGGQESAEHMPSTGDDLTFFCPVGQAELARVRLLPIEKFSESLTLPRKAAESSSVAVLFLFWKVGEAPEDQPPADAVQARISDFTSRVAEIKHLAANCQPYAKVVAFDANEEQEERLKKWLMPHSTISVEFLKDDDEDTVMELVERLCKKLAVAAGGVNVPTQRSGLPDVSEDKEEGQRSSTKICCSVM</sequence>